<dbReference type="PANTHER" id="PTHR23508:SF10">
    <property type="entry name" value="CARBOXYLIC ACID TRANSPORTER PROTEIN HOMOLOG"/>
    <property type="match status" value="1"/>
</dbReference>
<evidence type="ECO:0000256" key="1">
    <source>
        <dbReference type="ARBA" id="ARBA00004141"/>
    </source>
</evidence>
<sequence length="151" mass="16412">MSNHTAAGWFYSPSQIAHYFLTQLSTLKPPKGLTVALVLRSVGTLIFGSRSDRFGRKWPFIGNLCALVVLELATGFTRSLSQFLGVRALFGIAMGDLFGPAASTALEGLPYEARGIFSGLFEQVYSTGYLLAAIFSRALVPTNSHGWRSLF</sequence>
<dbReference type="PROSITE" id="PS50850">
    <property type="entry name" value="MFS"/>
    <property type="match status" value="1"/>
</dbReference>
<evidence type="ECO:0000313" key="6">
    <source>
        <dbReference type="EMBL" id="OCL15179.1"/>
    </source>
</evidence>
<dbReference type="Proteomes" id="UP000250140">
    <property type="component" value="Unassembled WGS sequence"/>
</dbReference>
<dbReference type="InterPro" id="IPR020846">
    <property type="entry name" value="MFS_dom"/>
</dbReference>
<dbReference type="EMBL" id="KV748477">
    <property type="protein sequence ID" value="OCL15179.1"/>
    <property type="molecule type" value="Genomic_DNA"/>
</dbReference>
<dbReference type="OrthoDB" id="5296287at2759"/>
<keyword evidence="7" id="KW-1185">Reference proteome</keyword>
<dbReference type="Gene3D" id="1.20.1250.20">
    <property type="entry name" value="MFS general substrate transporter like domains"/>
    <property type="match status" value="1"/>
</dbReference>
<gene>
    <name evidence="6" type="ORF">AOQ84DRAFT_370598</name>
</gene>
<dbReference type="Pfam" id="PF00083">
    <property type="entry name" value="Sugar_tr"/>
    <property type="match status" value="1"/>
</dbReference>
<dbReference type="SUPFAM" id="SSF103473">
    <property type="entry name" value="MFS general substrate transporter"/>
    <property type="match status" value="1"/>
</dbReference>
<dbReference type="GO" id="GO:0035879">
    <property type="term" value="P:plasma membrane lactate transport"/>
    <property type="evidence" value="ECO:0007669"/>
    <property type="project" value="TreeGrafter"/>
</dbReference>
<name>A0A8E2JZ77_9PEZI</name>
<dbReference type="GO" id="GO:0005886">
    <property type="term" value="C:plasma membrane"/>
    <property type="evidence" value="ECO:0007669"/>
    <property type="project" value="TreeGrafter"/>
</dbReference>
<accession>A0A8E2JZ77</accession>
<protein>
    <submittedName>
        <fullName evidence="6">MFS general substrate transporter</fullName>
    </submittedName>
</protein>
<dbReference type="GO" id="GO:0015355">
    <property type="term" value="F:secondary active monocarboxylate transmembrane transporter activity"/>
    <property type="evidence" value="ECO:0007669"/>
    <property type="project" value="TreeGrafter"/>
</dbReference>
<evidence type="ECO:0000313" key="7">
    <source>
        <dbReference type="Proteomes" id="UP000250140"/>
    </source>
</evidence>
<organism evidence="6 7">
    <name type="scientific">Glonium stellatum</name>
    <dbReference type="NCBI Taxonomy" id="574774"/>
    <lineage>
        <taxon>Eukaryota</taxon>
        <taxon>Fungi</taxon>
        <taxon>Dikarya</taxon>
        <taxon>Ascomycota</taxon>
        <taxon>Pezizomycotina</taxon>
        <taxon>Dothideomycetes</taxon>
        <taxon>Pleosporomycetidae</taxon>
        <taxon>Gloniales</taxon>
        <taxon>Gloniaceae</taxon>
        <taxon>Glonium</taxon>
    </lineage>
</organism>
<evidence type="ECO:0000256" key="3">
    <source>
        <dbReference type="ARBA" id="ARBA00022989"/>
    </source>
</evidence>
<feature type="domain" description="Major facilitator superfamily (MFS) profile" evidence="5">
    <location>
        <begin position="1"/>
        <end position="151"/>
    </location>
</feature>
<dbReference type="PANTHER" id="PTHR23508">
    <property type="entry name" value="CARBOXYLIC ACID TRANSPORTER PROTEIN HOMOLOG"/>
    <property type="match status" value="1"/>
</dbReference>
<evidence type="ECO:0000259" key="5">
    <source>
        <dbReference type="PROSITE" id="PS50850"/>
    </source>
</evidence>
<keyword evidence="4" id="KW-0472">Membrane</keyword>
<dbReference type="InterPro" id="IPR036259">
    <property type="entry name" value="MFS_trans_sf"/>
</dbReference>
<evidence type="ECO:0000256" key="4">
    <source>
        <dbReference type="ARBA" id="ARBA00023136"/>
    </source>
</evidence>
<comment type="subcellular location">
    <subcellularLocation>
        <location evidence="1">Membrane</location>
        <topology evidence="1">Multi-pass membrane protein</topology>
    </subcellularLocation>
</comment>
<dbReference type="AlphaFoldDB" id="A0A8E2JZ77"/>
<evidence type="ECO:0000256" key="2">
    <source>
        <dbReference type="ARBA" id="ARBA00022692"/>
    </source>
</evidence>
<reference evidence="6 7" key="1">
    <citation type="journal article" date="2016" name="Nat. Commun.">
        <title>Ectomycorrhizal ecology is imprinted in the genome of the dominant symbiotic fungus Cenococcum geophilum.</title>
        <authorList>
            <consortium name="DOE Joint Genome Institute"/>
            <person name="Peter M."/>
            <person name="Kohler A."/>
            <person name="Ohm R.A."/>
            <person name="Kuo A."/>
            <person name="Krutzmann J."/>
            <person name="Morin E."/>
            <person name="Arend M."/>
            <person name="Barry K.W."/>
            <person name="Binder M."/>
            <person name="Choi C."/>
            <person name="Clum A."/>
            <person name="Copeland A."/>
            <person name="Grisel N."/>
            <person name="Haridas S."/>
            <person name="Kipfer T."/>
            <person name="LaButti K."/>
            <person name="Lindquist E."/>
            <person name="Lipzen A."/>
            <person name="Maire R."/>
            <person name="Meier B."/>
            <person name="Mihaltcheva S."/>
            <person name="Molinier V."/>
            <person name="Murat C."/>
            <person name="Poggeler S."/>
            <person name="Quandt C.A."/>
            <person name="Sperisen C."/>
            <person name="Tritt A."/>
            <person name="Tisserant E."/>
            <person name="Crous P.W."/>
            <person name="Henrissat B."/>
            <person name="Nehls U."/>
            <person name="Egli S."/>
            <person name="Spatafora J.W."/>
            <person name="Grigoriev I.V."/>
            <person name="Martin F.M."/>
        </authorList>
    </citation>
    <scope>NUCLEOTIDE SEQUENCE [LARGE SCALE GENOMIC DNA]</scope>
    <source>
        <strain evidence="6 7">CBS 207.34</strain>
    </source>
</reference>
<dbReference type="InterPro" id="IPR005828">
    <property type="entry name" value="MFS_sugar_transport-like"/>
</dbReference>
<proteinExistence type="predicted"/>
<keyword evidence="2" id="KW-0812">Transmembrane</keyword>
<keyword evidence="3" id="KW-1133">Transmembrane helix</keyword>